<organism evidence="5">
    <name type="scientific">Candidozyma auris</name>
    <name type="common">Yeast</name>
    <name type="synonym">Candida auris</name>
    <dbReference type="NCBI Taxonomy" id="498019"/>
    <lineage>
        <taxon>Eukaryota</taxon>
        <taxon>Fungi</taxon>
        <taxon>Dikarya</taxon>
        <taxon>Ascomycota</taxon>
        <taxon>Saccharomycotina</taxon>
        <taxon>Pichiomycetes</taxon>
        <taxon>Metschnikowiaceae</taxon>
        <taxon>Candidozyma</taxon>
    </lineage>
</organism>
<dbReference type="Gene3D" id="1.10.8.20">
    <property type="entry name" value="N-terminal domain of phosphatidylinositol transfer protein sec14p"/>
    <property type="match status" value="1"/>
</dbReference>
<dbReference type="PROSITE" id="PS50191">
    <property type="entry name" value="CRAL_TRIO"/>
    <property type="match status" value="1"/>
</dbReference>
<evidence type="ECO:0000259" key="4">
    <source>
        <dbReference type="PROSITE" id="PS50191"/>
    </source>
</evidence>
<dbReference type="SUPFAM" id="SSF46938">
    <property type="entry name" value="CRAL/TRIO N-terminal domain"/>
    <property type="match status" value="1"/>
</dbReference>
<dbReference type="InterPro" id="IPR036273">
    <property type="entry name" value="CRAL/TRIO_N_dom_sf"/>
</dbReference>
<dbReference type="CDD" id="cd00170">
    <property type="entry name" value="SEC14"/>
    <property type="match status" value="1"/>
</dbReference>
<evidence type="ECO:0000259" key="2">
    <source>
        <dbReference type="PROSITE" id="PS50004"/>
    </source>
</evidence>
<dbReference type="InterPro" id="IPR023152">
    <property type="entry name" value="RasGAP_CS"/>
</dbReference>
<dbReference type="Pfam" id="PF00616">
    <property type="entry name" value="RasGAP"/>
    <property type="match status" value="1"/>
</dbReference>
<dbReference type="CDD" id="cd00030">
    <property type="entry name" value="C2"/>
    <property type="match status" value="1"/>
</dbReference>
<protein>
    <submittedName>
        <fullName evidence="5">Uncharacterized protein</fullName>
    </submittedName>
</protein>
<dbReference type="InterPro" id="IPR035892">
    <property type="entry name" value="C2_domain_sf"/>
</dbReference>
<dbReference type="InterPro" id="IPR001936">
    <property type="entry name" value="RasGAP_dom"/>
</dbReference>
<dbReference type="SUPFAM" id="SSF49562">
    <property type="entry name" value="C2 domain (Calcium/lipid-binding domain, CaLB)"/>
    <property type="match status" value="1"/>
</dbReference>
<dbReference type="SMART" id="SM00239">
    <property type="entry name" value="C2"/>
    <property type="match status" value="1"/>
</dbReference>
<dbReference type="Pfam" id="PF03765">
    <property type="entry name" value="CRAL_TRIO_N"/>
    <property type="match status" value="1"/>
</dbReference>
<feature type="compositionally biased region" description="Polar residues" evidence="1">
    <location>
        <begin position="960"/>
        <end position="976"/>
    </location>
</feature>
<feature type="domain" description="CRAL-TRIO" evidence="4">
    <location>
        <begin position="1330"/>
        <end position="1503"/>
    </location>
</feature>
<evidence type="ECO:0000259" key="3">
    <source>
        <dbReference type="PROSITE" id="PS50018"/>
    </source>
</evidence>
<sequence length="1531" mass="174395">MSNLPFYKALARDHATLASQNVSYSKDSLTWYSPNRVEITKNGQIVAHDDNEPPSLLAPSLQACHVSIHSGMNQTNGLNSRRRFSKRNEPETPPAEEPPVIFVRSYDNEKLYLKIASKTTFGTFLSALMAWQNMRPAGLAKKWYAETSSSTVSSSDPHEVLVGRFRIYGPIPAKVKNLKLVKLPKPPPYQSPFEENHSEPNSPNESIHEGWFYTMGVLKSNGTLHFISELDGTLLYSLDVKSVLQSEIRELHHSICDSSNILFIGYIKELRWNNVIKSTTALTLDSLQSQSPNFLYKDGKPVASNNRVLIDFPLHIDLEDWFVGLNYYCKREYIGVYDRNSTLKPPPTKHIVDIDSTIDNDTTLDGTEAEPEVTEERVIKLNDYQRQNLRVSKKLNVDIIEAKFDNAPASSAKDVHKIYAEVVMWGFPWARTAFVQHTSNPFWKENFSTSLPISTQMVHIVIKKCSSSKNVYSPIDKVIGTVYLTPDVLSQQRHTFSTMMSVNPTGNAINVPGHNPHDSLGVAAATVANHNNTVRLSIYDATNLPIGKLLLTVDLKEYLIPTPSYFKPLERMLANCPMKDLIDFCNSTVSTSEFENVSYILLDIFQSLGIEDRWFKTLVECELVDVDKMTRKNYVSKANGSSASSNNVFNTLFRGSSIFTKSLEKYIFRIGQEYLEKVFGDLFEKITVESLNCEIDPRYVRQQQAAERKKAAGQNATDSDEDSDEDVDSDTEQEREQEVKRIVEENYQALYSYAEQLWYRIYTTSNDLPEQIKLQLKNFRNKVDFACDPEDKTTSLNCLSAFIFLRFFCPAILNPKLFYLTKNHQTGNAQRTLTLIAKVLLNLANRQEFSPHKEPHLVRMNEFLEKHTPEMYDYFDKITGRKNDFNEKILDLSHEVNRFDLGLGVDASSSELPTTPYLIDKYLRLTELIHLLKLSGNSTSQKLASASSSSITTVKSSSTFARSTTNTPSHNPQQRSPFKDNLVEANDEIMVDDEKNTYQIGSLEFEKSEFLDLVGDNETEGFIKSLCRSNEEIFSFITSNITLKDLQKQSTDLINRIDEISNRLDAPEMCENLQHDKKLWEAFAEKVVNTAVVDVAKSSIVFMDEHFQANMVPGQKRLRDNGITALKLKFPVESDKTSMSESFSTNSLGSLLRTPSKNPFKRWLKKDQTAPKLNFPLFHLSLLRNTGFGNASQDPRLRKQAHTPPPPPKCFVSEHCENQPLHLILATNNPQLAMATEAEILASYPQITAPTDQTGYTSNLTEEQKEILTQLRAELVAAGYEYRLDDATLLRFLRARKFNLAKAKHMFVECEKWREEFGTNTILKDFHYTEKPLVAKMYPQYYHKTDKDGRPVYFEELGKVYLPDMLKITTQERMLKNLTWEYESFTQYRLPACSRKQGYLVETSCTIMDLKGISMSAAYQVIGYVKEASKIGQDYYPERMGKFYCINAPFGFSTLFKLFKPFLDPVTVSKIHILGASYQKELLKQIPPQNLPKKYGGCSDVNDQDLVLGDYGPWRDPQYIGPEGEAPRAFQ</sequence>
<dbReference type="SMART" id="SM01100">
    <property type="entry name" value="CRAL_TRIO_N"/>
    <property type="match status" value="1"/>
</dbReference>
<dbReference type="InterPro" id="IPR001251">
    <property type="entry name" value="CRAL-TRIO_dom"/>
</dbReference>
<dbReference type="InterPro" id="IPR011074">
    <property type="entry name" value="CRAL/TRIO_N_dom"/>
</dbReference>
<reference evidence="5" key="1">
    <citation type="submission" date="2021-06" db="EMBL/GenBank/DDBJ databases">
        <title>Candida auris outbreak in lebanese hospital.</title>
        <authorList>
            <person name="Finianos M."/>
        </authorList>
    </citation>
    <scope>NUCLEOTIDE SEQUENCE</scope>
    <source>
        <strain evidence="5">CA7LBN</strain>
    </source>
</reference>
<dbReference type="EMBL" id="CP076750">
    <property type="protein sequence ID" value="QWW23265.1"/>
    <property type="molecule type" value="Genomic_DNA"/>
</dbReference>
<feature type="domain" description="C2" evidence="2">
    <location>
        <begin position="374"/>
        <end position="499"/>
    </location>
</feature>
<proteinExistence type="predicted"/>
<accession>A0A8F3AGM9</accession>
<dbReference type="SUPFAM" id="SSF48350">
    <property type="entry name" value="GTPase activation domain, GAP"/>
    <property type="match status" value="1"/>
</dbReference>
<dbReference type="PRINTS" id="PR00180">
    <property type="entry name" value="CRETINALDHBP"/>
</dbReference>
<dbReference type="SMART" id="SM00516">
    <property type="entry name" value="SEC14"/>
    <property type="match status" value="1"/>
</dbReference>
<dbReference type="PROSITE" id="PS50004">
    <property type="entry name" value="C2"/>
    <property type="match status" value="1"/>
</dbReference>
<dbReference type="PANTHER" id="PTHR45657:SF1">
    <property type="entry name" value="CRAL-TRIO DOMAIN-CONTAINING PROTEIN YKL091C-RELATED"/>
    <property type="match status" value="1"/>
</dbReference>
<gene>
    <name evidence="5" type="ORF">CA7LBN_002066</name>
</gene>
<dbReference type="PROSITE" id="PS50018">
    <property type="entry name" value="RAS_GTPASE_ACTIV_2"/>
    <property type="match status" value="1"/>
</dbReference>
<dbReference type="InterPro" id="IPR036865">
    <property type="entry name" value="CRAL-TRIO_dom_sf"/>
</dbReference>
<feature type="region of interest" description="Disordered" evidence="1">
    <location>
        <begin position="704"/>
        <end position="738"/>
    </location>
</feature>
<dbReference type="CDD" id="cd05137">
    <property type="entry name" value="RasGAP_CLA2_BUD2"/>
    <property type="match status" value="1"/>
</dbReference>
<evidence type="ECO:0000256" key="1">
    <source>
        <dbReference type="SAM" id="MobiDB-lite"/>
    </source>
</evidence>
<name>A0A8F3AGM9_CANAR</name>
<feature type="compositionally biased region" description="Acidic residues" evidence="1">
    <location>
        <begin position="718"/>
        <end position="731"/>
    </location>
</feature>
<feature type="region of interest" description="Disordered" evidence="1">
    <location>
        <begin position="957"/>
        <end position="979"/>
    </location>
</feature>
<dbReference type="InterPro" id="IPR000008">
    <property type="entry name" value="C2_dom"/>
</dbReference>
<dbReference type="GO" id="GO:0007165">
    <property type="term" value="P:signal transduction"/>
    <property type="evidence" value="ECO:0007669"/>
    <property type="project" value="UniProtKB-ARBA"/>
</dbReference>
<dbReference type="Pfam" id="PF00650">
    <property type="entry name" value="CRAL_TRIO"/>
    <property type="match status" value="1"/>
</dbReference>
<dbReference type="InterPro" id="IPR008936">
    <property type="entry name" value="Rho_GTPase_activation_prot"/>
</dbReference>
<dbReference type="Gene3D" id="1.10.506.10">
    <property type="entry name" value="GTPase Activation - p120gap, domain 1"/>
    <property type="match status" value="1"/>
</dbReference>
<dbReference type="Gene3D" id="3.40.525.10">
    <property type="entry name" value="CRAL-TRIO lipid binding domain"/>
    <property type="match status" value="1"/>
</dbReference>
<dbReference type="InterPro" id="IPR051026">
    <property type="entry name" value="PI/PC_transfer"/>
</dbReference>
<dbReference type="PROSITE" id="PS00509">
    <property type="entry name" value="RAS_GTPASE_ACTIV_1"/>
    <property type="match status" value="1"/>
</dbReference>
<evidence type="ECO:0000313" key="5">
    <source>
        <dbReference type="EMBL" id="QWW23265.1"/>
    </source>
</evidence>
<dbReference type="Gene3D" id="2.60.40.150">
    <property type="entry name" value="C2 domain"/>
    <property type="match status" value="1"/>
</dbReference>
<feature type="region of interest" description="Disordered" evidence="1">
    <location>
        <begin position="72"/>
        <end position="98"/>
    </location>
</feature>
<dbReference type="PANTHER" id="PTHR45657">
    <property type="entry name" value="CRAL-TRIO DOMAIN-CONTAINING PROTEIN YKL091C-RELATED"/>
    <property type="match status" value="1"/>
</dbReference>
<dbReference type="Proteomes" id="UP000825438">
    <property type="component" value="Chromosome II"/>
</dbReference>
<feature type="domain" description="Ras-GAP" evidence="3">
    <location>
        <begin position="593"/>
        <end position="845"/>
    </location>
</feature>
<dbReference type="FunFam" id="3.40.525.10:FF:000011">
    <property type="entry name" value="SEC14 cytosolic factor"/>
    <property type="match status" value="1"/>
</dbReference>
<dbReference type="SMART" id="SM00323">
    <property type="entry name" value="RasGAP"/>
    <property type="match status" value="1"/>
</dbReference>
<dbReference type="SUPFAM" id="SSF52087">
    <property type="entry name" value="CRAL/TRIO domain"/>
    <property type="match status" value="1"/>
</dbReference>